<name>K3WYP6_GLOUD</name>
<reference evidence="1" key="3">
    <citation type="submission" date="2015-02" db="UniProtKB">
        <authorList>
            <consortium name="EnsemblProtists"/>
        </authorList>
    </citation>
    <scope>IDENTIFICATION</scope>
    <source>
        <strain evidence="1">DAOM BR144</strain>
    </source>
</reference>
<dbReference type="Proteomes" id="UP000019132">
    <property type="component" value="Unassembled WGS sequence"/>
</dbReference>
<reference evidence="2" key="2">
    <citation type="submission" date="2010-04" db="EMBL/GenBank/DDBJ databases">
        <authorList>
            <person name="Buell R."/>
            <person name="Hamilton J."/>
            <person name="Hostetler J."/>
        </authorList>
    </citation>
    <scope>NUCLEOTIDE SEQUENCE [LARGE SCALE GENOMIC DNA]</scope>
    <source>
        <strain evidence="2">DAOM:BR144</strain>
    </source>
</reference>
<dbReference type="OMA" id="ASHELWI"/>
<dbReference type="eggNOG" id="KOG0619">
    <property type="taxonomic scope" value="Eukaryota"/>
</dbReference>
<dbReference type="InParanoid" id="K3WYP6"/>
<dbReference type="EnsemblProtists" id="PYU1_T010095">
    <property type="protein sequence ID" value="PYU1_T010095"/>
    <property type="gene ID" value="PYU1_G010075"/>
</dbReference>
<keyword evidence="2" id="KW-1185">Reference proteome</keyword>
<sequence length="627" mass="71319">MSFTDDAIRVSNSARVLEQLRNLYRCVHLAAFLNSASIDDSKLKLSIHTLSRALEIEENASCEALWLLYLHLSSLLPNRDFDSEFEMAEQAMNCIAASHELWIHYVAVGKLDSIQVSEELHCRILWHLSKPGFGVQHDDSKKSRLLVSTLFHMCVKLCHAGNRARAVELVAAILQLKQLDGPEPEWCKGVRSQLNCSDVAILSMTFAHLMLFLEMPRCIEMWLRVSGHQQVHISSFAYSAELFEEYQSHFKSLPNEDINFSIAAYELAFTRMKSQSSQEWHRFMDVILNNWMLLVAFQDIKKHGDTRSGVELFLEEHRTEIVKCPGASFSIAKLLAKQQERILHAHQLMVDVMNQSSVEQFPEALHYYLFACQGFSGADPPDTDFPALLDVVLRLSRGLDVNHEEIQRSIADIRVDTNPFGKVKALKKLLYGLLLVWMDQLAATSSQSKKQPEYLKEESVNVFAALDICQLMSMLLEPSVAIEGLDLVLSSSKFKMLSSESRQFAWALRFIFQLDRSVRAKPRPESFRPVRSALLQLFHRYLECMNTVTECTMQASHRLSEAVEHRGVQAAIIECLYPQQKPWNVLDGNLEIFQLCLAATPPLELSSLFGSTYYAFSPSPVFCLAYA</sequence>
<evidence type="ECO:0000313" key="2">
    <source>
        <dbReference type="Proteomes" id="UP000019132"/>
    </source>
</evidence>
<protein>
    <submittedName>
        <fullName evidence="1">Uncharacterized protein</fullName>
    </submittedName>
</protein>
<dbReference type="AlphaFoldDB" id="K3WYP6"/>
<evidence type="ECO:0000313" key="1">
    <source>
        <dbReference type="EnsemblProtists" id="PYU1_T010095"/>
    </source>
</evidence>
<proteinExistence type="predicted"/>
<dbReference type="HOGENOM" id="CLU_395627_0_0_1"/>
<dbReference type="VEuPathDB" id="FungiDB:PYU1_G010075"/>
<reference evidence="2" key="1">
    <citation type="journal article" date="2010" name="Genome Biol.">
        <title>Genome sequence of the necrotrophic plant pathogen Pythium ultimum reveals original pathogenicity mechanisms and effector repertoire.</title>
        <authorList>
            <person name="Levesque C.A."/>
            <person name="Brouwer H."/>
            <person name="Cano L."/>
            <person name="Hamilton J.P."/>
            <person name="Holt C."/>
            <person name="Huitema E."/>
            <person name="Raffaele S."/>
            <person name="Robideau G.P."/>
            <person name="Thines M."/>
            <person name="Win J."/>
            <person name="Zerillo M.M."/>
            <person name="Beakes G.W."/>
            <person name="Boore J.L."/>
            <person name="Busam D."/>
            <person name="Dumas B."/>
            <person name="Ferriera S."/>
            <person name="Fuerstenberg S.I."/>
            <person name="Gachon C.M."/>
            <person name="Gaulin E."/>
            <person name="Govers F."/>
            <person name="Grenville-Briggs L."/>
            <person name="Horner N."/>
            <person name="Hostetler J."/>
            <person name="Jiang R.H."/>
            <person name="Johnson J."/>
            <person name="Krajaejun T."/>
            <person name="Lin H."/>
            <person name="Meijer H.J."/>
            <person name="Moore B."/>
            <person name="Morris P."/>
            <person name="Phuntmart V."/>
            <person name="Puiu D."/>
            <person name="Shetty J."/>
            <person name="Stajich J.E."/>
            <person name="Tripathy S."/>
            <person name="Wawra S."/>
            <person name="van West P."/>
            <person name="Whitty B.R."/>
            <person name="Coutinho P.M."/>
            <person name="Henrissat B."/>
            <person name="Martin F."/>
            <person name="Thomas P.D."/>
            <person name="Tyler B.M."/>
            <person name="De Vries R.P."/>
            <person name="Kamoun S."/>
            <person name="Yandell M."/>
            <person name="Tisserat N."/>
            <person name="Buell C.R."/>
        </authorList>
    </citation>
    <scope>NUCLEOTIDE SEQUENCE</scope>
    <source>
        <strain evidence="2">DAOM:BR144</strain>
    </source>
</reference>
<accession>K3WYP6</accession>
<dbReference type="EMBL" id="GL376623">
    <property type="status" value="NOT_ANNOTATED_CDS"/>
    <property type="molecule type" value="Genomic_DNA"/>
</dbReference>
<organism evidence="1 2">
    <name type="scientific">Globisporangium ultimum (strain ATCC 200006 / CBS 805.95 / DAOM BR144)</name>
    <name type="common">Pythium ultimum</name>
    <dbReference type="NCBI Taxonomy" id="431595"/>
    <lineage>
        <taxon>Eukaryota</taxon>
        <taxon>Sar</taxon>
        <taxon>Stramenopiles</taxon>
        <taxon>Oomycota</taxon>
        <taxon>Peronosporomycetes</taxon>
        <taxon>Pythiales</taxon>
        <taxon>Pythiaceae</taxon>
        <taxon>Globisporangium</taxon>
    </lineage>
</organism>